<dbReference type="PANTHER" id="PTHR42760">
    <property type="entry name" value="SHORT-CHAIN DEHYDROGENASES/REDUCTASES FAMILY MEMBER"/>
    <property type="match status" value="1"/>
</dbReference>
<dbReference type="RefSeq" id="WP_192863437.1">
    <property type="nucleotide sequence ID" value="NZ_JADAQT010000090.1"/>
</dbReference>
<protein>
    <submittedName>
        <fullName evidence="2">SDR family oxidoreductase</fullName>
    </submittedName>
</protein>
<dbReference type="PANTHER" id="PTHR42760:SF40">
    <property type="entry name" value="3-OXOACYL-[ACYL-CARRIER-PROTEIN] REDUCTASE, CHLOROPLASTIC"/>
    <property type="match status" value="1"/>
</dbReference>
<dbReference type="InterPro" id="IPR036291">
    <property type="entry name" value="NAD(P)-bd_dom_sf"/>
</dbReference>
<dbReference type="SUPFAM" id="SSF51735">
    <property type="entry name" value="NAD(P)-binding Rossmann-fold domains"/>
    <property type="match status" value="1"/>
</dbReference>
<dbReference type="InterPro" id="IPR002347">
    <property type="entry name" value="SDR_fam"/>
</dbReference>
<evidence type="ECO:0000313" key="3">
    <source>
        <dbReference type="Proteomes" id="UP000625527"/>
    </source>
</evidence>
<comment type="caution">
    <text evidence="2">The sequence shown here is derived from an EMBL/GenBank/DDBJ whole genome shotgun (WGS) entry which is preliminary data.</text>
</comment>
<comment type="similarity">
    <text evidence="1">Belongs to the short-chain dehydrogenases/reductases (SDR) family.</text>
</comment>
<dbReference type="Gene3D" id="3.40.50.720">
    <property type="entry name" value="NAD(P)-binding Rossmann-like Domain"/>
    <property type="match status" value="1"/>
</dbReference>
<keyword evidence="3" id="KW-1185">Reference proteome</keyword>
<accession>A0ABR9MZP9</accession>
<dbReference type="Pfam" id="PF13561">
    <property type="entry name" value="adh_short_C2"/>
    <property type="match status" value="1"/>
</dbReference>
<reference evidence="2 3" key="1">
    <citation type="submission" date="2020-10" db="EMBL/GenBank/DDBJ databases">
        <title>Myceligenerans pegani sp. nov., an endophytic actinomycete isolated from Peganum harmala L. in Xinjiang, China.</title>
        <authorList>
            <person name="Xin L."/>
        </authorList>
    </citation>
    <scope>NUCLEOTIDE SEQUENCE [LARGE SCALE GENOMIC DNA]</scope>
    <source>
        <strain evidence="2 3">TRM65318</strain>
    </source>
</reference>
<evidence type="ECO:0000313" key="2">
    <source>
        <dbReference type="EMBL" id="MBE1876868.1"/>
    </source>
</evidence>
<dbReference type="CDD" id="cd05233">
    <property type="entry name" value="SDR_c"/>
    <property type="match status" value="1"/>
</dbReference>
<organism evidence="2 3">
    <name type="scientific">Myceligenerans pegani</name>
    <dbReference type="NCBI Taxonomy" id="2776917"/>
    <lineage>
        <taxon>Bacteria</taxon>
        <taxon>Bacillati</taxon>
        <taxon>Actinomycetota</taxon>
        <taxon>Actinomycetes</taxon>
        <taxon>Micrococcales</taxon>
        <taxon>Promicromonosporaceae</taxon>
        <taxon>Myceligenerans</taxon>
    </lineage>
</organism>
<dbReference type="PRINTS" id="PR00081">
    <property type="entry name" value="GDHRDH"/>
</dbReference>
<dbReference type="Proteomes" id="UP000625527">
    <property type="component" value="Unassembled WGS sequence"/>
</dbReference>
<proteinExistence type="inferred from homology"/>
<sequence length="255" mass="25820">MPRLVLVTGGSGGLGSAVAARFVAAGDDVLITGRDAGRLARAAEATGARQVRCDIARPDDVADLVAGLGRPVDVVVGMAGGNTDFDRAAADPAATTADDAAPAPLARRLADTADAWRANLDANLIGTMLTVEATLPEMPEGGSIITVGSIGAEYAGSSYGVAKAAVQAWTAGLSARVGPRGITANCIAPGFVDGTDYFRGRLSDERRERLVAATHDKRAGAPADVAGLAWFLASPGARHVTGQTLHVNGGAHTTR</sequence>
<name>A0ABR9MZP9_9MICO</name>
<evidence type="ECO:0000256" key="1">
    <source>
        <dbReference type="ARBA" id="ARBA00006484"/>
    </source>
</evidence>
<gene>
    <name evidence="2" type="ORF">IHE71_14315</name>
</gene>
<dbReference type="EMBL" id="JADAQT010000090">
    <property type="protein sequence ID" value="MBE1876868.1"/>
    <property type="molecule type" value="Genomic_DNA"/>
</dbReference>